<evidence type="ECO:0000313" key="2">
    <source>
        <dbReference type="Proteomes" id="UP001057402"/>
    </source>
</evidence>
<protein>
    <submittedName>
        <fullName evidence="1">Uncharacterized protein</fullName>
    </submittedName>
</protein>
<dbReference type="EMBL" id="CM042880">
    <property type="protein sequence ID" value="KAI4389628.1"/>
    <property type="molecule type" value="Genomic_DNA"/>
</dbReference>
<accession>A0ACB9SJE8</accession>
<sequence length="382" mass="41514">MEGRAGKPIRCRAAVSRKPGEPLTIEEVMVDPPMPHEVRIRVICTSLCHSDITFWKMKDPPACFPRILGHEAIGIVESIGENVVEVSVGDTVIPTFMSDCGDCLDCKSKKSNLCSKLPFKVSPWMSRYESSRFKDLNGEVLYHFLFVSSFSEYTVVDVANVVKVDPLLPPNRACLLSCGVSTGVGAAWRTAGVEPGSTVAIFGLGSIGLAVAEGARICGATKIIGVDVNPEKFEIGKKFGVTDFIQAGNDEVKTPSQIINEMTDGGADYCFECVGMASLVHEAYASSRKGWGKTVVLGVDRPGSQLNISSHEVLHSGKSLMGSLFGGLKAKSDIPVLLKKYADKELQLDEFVTHEVSFEDINKAFDLLIRGECLRCVIWMKK</sequence>
<evidence type="ECO:0000313" key="1">
    <source>
        <dbReference type="EMBL" id="KAI4389628.1"/>
    </source>
</evidence>
<proteinExistence type="predicted"/>
<gene>
    <name evidence="1" type="ORF">MLD38_001834</name>
</gene>
<name>A0ACB9SJE8_9MYRT</name>
<dbReference type="Proteomes" id="UP001057402">
    <property type="component" value="Chromosome 1"/>
</dbReference>
<reference evidence="2" key="1">
    <citation type="journal article" date="2023" name="Front. Plant Sci.">
        <title>Chromosomal-level genome assembly of Melastoma candidum provides insights into trichome evolution.</title>
        <authorList>
            <person name="Zhong Y."/>
            <person name="Wu W."/>
            <person name="Sun C."/>
            <person name="Zou P."/>
            <person name="Liu Y."/>
            <person name="Dai S."/>
            <person name="Zhou R."/>
        </authorList>
    </citation>
    <scope>NUCLEOTIDE SEQUENCE [LARGE SCALE GENOMIC DNA]</scope>
</reference>
<organism evidence="1 2">
    <name type="scientific">Melastoma candidum</name>
    <dbReference type="NCBI Taxonomy" id="119954"/>
    <lineage>
        <taxon>Eukaryota</taxon>
        <taxon>Viridiplantae</taxon>
        <taxon>Streptophyta</taxon>
        <taxon>Embryophyta</taxon>
        <taxon>Tracheophyta</taxon>
        <taxon>Spermatophyta</taxon>
        <taxon>Magnoliopsida</taxon>
        <taxon>eudicotyledons</taxon>
        <taxon>Gunneridae</taxon>
        <taxon>Pentapetalae</taxon>
        <taxon>rosids</taxon>
        <taxon>malvids</taxon>
        <taxon>Myrtales</taxon>
        <taxon>Melastomataceae</taxon>
        <taxon>Melastomatoideae</taxon>
        <taxon>Melastomateae</taxon>
        <taxon>Melastoma</taxon>
    </lineage>
</organism>
<comment type="caution">
    <text evidence="1">The sequence shown here is derived from an EMBL/GenBank/DDBJ whole genome shotgun (WGS) entry which is preliminary data.</text>
</comment>
<keyword evidence="2" id="KW-1185">Reference proteome</keyword>